<feature type="region of interest" description="Disordered" evidence="1">
    <location>
        <begin position="62"/>
        <end position="88"/>
    </location>
</feature>
<name>A0A813EQ39_POLGL</name>
<evidence type="ECO:0000313" key="3">
    <source>
        <dbReference type="Proteomes" id="UP000654075"/>
    </source>
</evidence>
<gene>
    <name evidence="2" type="ORF">PGLA1383_LOCUS20678</name>
</gene>
<evidence type="ECO:0000313" key="2">
    <source>
        <dbReference type="EMBL" id="CAE8602438.1"/>
    </source>
</evidence>
<dbReference type="Proteomes" id="UP000654075">
    <property type="component" value="Unassembled WGS sequence"/>
</dbReference>
<evidence type="ECO:0000256" key="1">
    <source>
        <dbReference type="SAM" id="MobiDB-lite"/>
    </source>
</evidence>
<reference evidence="2" key="1">
    <citation type="submission" date="2021-02" db="EMBL/GenBank/DDBJ databases">
        <authorList>
            <person name="Dougan E. K."/>
            <person name="Rhodes N."/>
            <person name="Thang M."/>
            <person name="Chan C."/>
        </authorList>
    </citation>
    <scope>NUCLEOTIDE SEQUENCE</scope>
</reference>
<feature type="non-terminal residue" evidence="2">
    <location>
        <position position="1"/>
    </location>
</feature>
<dbReference type="AlphaFoldDB" id="A0A813EQ39"/>
<comment type="caution">
    <text evidence="2">The sequence shown here is derived from an EMBL/GenBank/DDBJ whole genome shotgun (WGS) entry which is preliminary data.</text>
</comment>
<keyword evidence="3" id="KW-1185">Reference proteome</keyword>
<sequence>KQMRSSPFRTGAMAMPPQVIIDLEPVLSSRGCRIETRLAMRLEDDWDGVEFLEFTVPLSQMQELGSASTSSGSAAATPRESRAQSVGATSQDIAQAAALCAVAARGAQAVTAAPEYPDSPRRRMVRRHSFNFRPTPRGGELLVA</sequence>
<accession>A0A813EQ39</accession>
<organism evidence="2 3">
    <name type="scientific">Polarella glacialis</name>
    <name type="common">Dinoflagellate</name>
    <dbReference type="NCBI Taxonomy" id="89957"/>
    <lineage>
        <taxon>Eukaryota</taxon>
        <taxon>Sar</taxon>
        <taxon>Alveolata</taxon>
        <taxon>Dinophyceae</taxon>
        <taxon>Suessiales</taxon>
        <taxon>Suessiaceae</taxon>
        <taxon>Polarella</taxon>
    </lineage>
</organism>
<dbReference type="EMBL" id="CAJNNV010014300">
    <property type="protein sequence ID" value="CAE8602438.1"/>
    <property type="molecule type" value="Genomic_DNA"/>
</dbReference>
<protein>
    <submittedName>
        <fullName evidence="2">Uncharacterized protein</fullName>
    </submittedName>
</protein>
<feature type="compositionally biased region" description="Low complexity" evidence="1">
    <location>
        <begin position="65"/>
        <end position="77"/>
    </location>
</feature>
<proteinExistence type="predicted"/>